<evidence type="ECO:0000313" key="2">
    <source>
        <dbReference type="EMBL" id="MDD7966797.1"/>
    </source>
</evidence>
<keyword evidence="2" id="KW-0645">Protease</keyword>
<proteinExistence type="predicted"/>
<dbReference type="GO" id="GO:0006508">
    <property type="term" value="P:proteolysis"/>
    <property type="evidence" value="ECO:0007669"/>
    <property type="project" value="UniProtKB-KW"/>
</dbReference>
<dbReference type="PANTHER" id="PTHR36844">
    <property type="entry name" value="PROTEASE PRSW"/>
    <property type="match status" value="1"/>
</dbReference>
<dbReference type="RefSeq" id="WP_274201327.1">
    <property type="nucleotide sequence ID" value="NZ_JAQZAO010000006.1"/>
</dbReference>
<keyword evidence="3" id="KW-1185">Reference proteome</keyword>
<name>A0ABT5SXR6_9PSEU</name>
<dbReference type="EC" id="3.4.-.-" evidence="2"/>
<feature type="transmembrane region" description="Helical" evidence="1">
    <location>
        <begin position="83"/>
        <end position="104"/>
    </location>
</feature>
<keyword evidence="1" id="KW-0472">Membrane</keyword>
<keyword evidence="1" id="KW-1133">Transmembrane helix</keyword>
<evidence type="ECO:0000256" key="1">
    <source>
        <dbReference type="SAM" id="Phobius"/>
    </source>
</evidence>
<dbReference type="Pfam" id="PF13367">
    <property type="entry name" value="PrsW-protease"/>
    <property type="match status" value="1"/>
</dbReference>
<dbReference type="EMBL" id="JAQZAO010000006">
    <property type="protein sequence ID" value="MDD7966797.1"/>
    <property type="molecule type" value="Genomic_DNA"/>
</dbReference>
<dbReference type="InterPro" id="IPR026898">
    <property type="entry name" value="PrsW"/>
</dbReference>
<evidence type="ECO:0000313" key="3">
    <source>
        <dbReference type="Proteomes" id="UP001300763"/>
    </source>
</evidence>
<feature type="transmembrane region" description="Helical" evidence="1">
    <location>
        <begin position="187"/>
        <end position="209"/>
    </location>
</feature>
<keyword evidence="2" id="KW-0378">Hydrolase</keyword>
<dbReference type="GO" id="GO:0008233">
    <property type="term" value="F:peptidase activity"/>
    <property type="evidence" value="ECO:0007669"/>
    <property type="project" value="UniProtKB-KW"/>
</dbReference>
<dbReference type="PANTHER" id="PTHR36844:SF1">
    <property type="entry name" value="PROTEASE PRSW"/>
    <property type="match status" value="1"/>
</dbReference>
<feature type="transmembrane region" description="Helical" evidence="1">
    <location>
        <begin position="116"/>
        <end position="140"/>
    </location>
</feature>
<feature type="transmembrane region" description="Helical" evidence="1">
    <location>
        <begin position="60"/>
        <end position="76"/>
    </location>
</feature>
<dbReference type="Proteomes" id="UP001300763">
    <property type="component" value="Unassembled WGS sequence"/>
</dbReference>
<accession>A0ABT5SXR6</accession>
<keyword evidence="1" id="KW-0812">Transmembrane</keyword>
<feature type="transmembrane region" description="Helical" evidence="1">
    <location>
        <begin position="247"/>
        <end position="265"/>
    </location>
</feature>
<reference evidence="2 3" key="1">
    <citation type="submission" date="2023-02" db="EMBL/GenBank/DDBJ databases">
        <title>Genome sequencing required for Actinomycetospora new species description.</title>
        <authorList>
            <person name="Saimee Y."/>
            <person name="Duangmal K."/>
        </authorList>
    </citation>
    <scope>NUCLEOTIDE SEQUENCE [LARGE SCALE GENOMIC DNA]</scope>
    <source>
        <strain evidence="2 3">DW7H6</strain>
    </source>
</reference>
<gene>
    <name evidence="2" type="ORF">PGB27_15790</name>
</gene>
<feature type="transmembrane region" description="Helical" evidence="1">
    <location>
        <begin position="28"/>
        <end position="48"/>
    </location>
</feature>
<feature type="transmembrane region" description="Helical" evidence="1">
    <location>
        <begin position="152"/>
        <end position="172"/>
    </location>
</feature>
<sequence>MTSPAPRLPDLSVLFPFRAWLRHPALRAWTTWLFVALVATPPLALVLFDDSTHRGEATVFAAYFAAAWFLVLWVLVRPRNVHGALLAQVVGLALVIEMPLAIWLEQLLGGGTENLFQSVLAVGIPEELAKALPVVLLVFVHRHRVLVPRDTLFLGAVSGLAFGAAEAVKYAVEYMPSDLGRGGAMVLVWRFVAGPVVHAVWAGMAGYFVGLAAQYREPRSFLALAGLGIAFPALLHGLNNWDPVNGTVLWVLVDALSALLFVAYARVGLVASRPAAVTPLMSKTPDDRHGAAVDPPTAPIALSAPAGIHAGPRFWSST</sequence>
<protein>
    <submittedName>
        <fullName evidence="2">PrsW family glutamic-type intramembrane protease</fullName>
        <ecNumber evidence="2">3.4.-.-</ecNumber>
    </submittedName>
</protein>
<organism evidence="2 3">
    <name type="scientific">Actinomycetospora lemnae</name>
    <dbReference type="NCBI Taxonomy" id="3019891"/>
    <lineage>
        <taxon>Bacteria</taxon>
        <taxon>Bacillati</taxon>
        <taxon>Actinomycetota</taxon>
        <taxon>Actinomycetes</taxon>
        <taxon>Pseudonocardiales</taxon>
        <taxon>Pseudonocardiaceae</taxon>
        <taxon>Actinomycetospora</taxon>
    </lineage>
</organism>
<comment type="caution">
    <text evidence="2">The sequence shown here is derived from an EMBL/GenBank/DDBJ whole genome shotgun (WGS) entry which is preliminary data.</text>
</comment>
<feature type="transmembrane region" description="Helical" evidence="1">
    <location>
        <begin position="221"/>
        <end position="241"/>
    </location>
</feature>